<reference evidence="2" key="1">
    <citation type="submission" date="2021-05" db="EMBL/GenBank/DDBJ databases">
        <authorList>
            <person name="Alioto T."/>
            <person name="Alioto T."/>
            <person name="Gomez Garrido J."/>
        </authorList>
    </citation>
    <scope>NUCLEOTIDE SEQUENCE</scope>
</reference>
<feature type="transmembrane region" description="Helical" evidence="1">
    <location>
        <begin position="40"/>
        <end position="60"/>
    </location>
</feature>
<keyword evidence="1" id="KW-1133">Transmembrane helix</keyword>
<keyword evidence="1" id="KW-0472">Membrane</keyword>
<protein>
    <submittedName>
        <fullName evidence="2">Uncharacterized protein</fullName>
    </submittedName>
</protein>
<sequence length="129" mass="15051">MMFAQCGPYFTCMFVCSCMFVCLSVLFTHSKTTFLITMKWMRVVFRVYMVCCGVGVGFFMNPWWMWVVWCGYVWCIVVVGMLWVFVIYCSCGNVSDKVSCGCSCWVIKKMFKHLKSTPEILKDHENCHS</sequence>
<proteinExistence type="predicted"/>
<keyword evidence="1" id="KW-0812">Transmembrane</keyword>
<feature type="transmembrane region" description="Helical" evidence="1">
    <location>
        <begin position="66"/>
        <end position="89"/>
    </location>
</feature>
<evidence type="ECO:0000313" key="2">
    <source>
        <dbReference type="EMBL" id="CAG6657429.1"/>
    </source>
</evidence>
<dbReference type="AlphaFoldDB" id="A0A8D8RTP5"/>
<dbReference type="EMBL" id="HBUF01188388">
    <property type="protein sequence ID" value="CAG6657429.1"/>
    <property type="molecule type" value="Transcribed_RNA"/>
</dbReference>
<accession>A0A8D8RTP5</accession>
<evidence type="ECO:0000256" key="1">
    <source>
        <dbReference type="SAM" id="Phobius"/>
    </source>
</evidence>
<feature type="transmembrane region" description="Helical" evidence="1">
    <location>
        <begin position="6"/>
        <end position="28"/>
    </location>
</feature>
<organism evidence="2">
    <name type="scientific">Cacopsylla melanoneura</name>
    <dbReference type="NCBI Taxonomy" id="428564"/>
    <lineage>
        <taxon>Eukaryota</taxon>
        <taxon>Metazoa</taxon>
        <taxon>Ecdysozoa</taxon>
        <taxon>Arthropoda</taxon>
        <taxon>Hexapoda</taxon>
        <taxon>Insecta</taxon>
        <taxon>Pterygota</taxon>
        <taxon>Neoptera</taxon>
        <taxon>Paraneoptera</taxon>
        <taxon>Hemiptera</taxon>
        <taxon>Sternorrhyncha</taxon>
        <taxon>Psylloidea</taxon>
        <taxon>Psyllidae</taxon>
        <taxon>Psyllinae</taxon>
        <taxon>Cacopsylla</taxon>
    </lineage>
</organism>
<name>A0A8D8RTP5_9HEMI</name>